<proteinExistence type="predicted"/>
<accession>A0ABQ7E2V3</accession>
<evidence type="ECO:0000313" key="3">
    <source>
        <dbReference type="Proteomes" id="UP000266723"/>
    </source>
</evidence>
<organism evidence="2 3">
    <name type="scientific">Brassica cretica</name>
    <name type="common">Mustard</name>
    <dbReference type="NCBI Taxonomy" id="69181"/>
    <lineage>
        <taxon>Eukaryota</taxon>
        <taxon>Viridiplantae</taxon>
        <taxon>Streptophyta</taxon>
        <taxon>Embryophyta</taxon>
        <taxon>Tracheophyta</taxon>
        <taxon>Spermatophyta</taxon>
        <taxon>Magnoliopsida</taxon>
        <taxon>eudicotyledons</taxon>
        <taxon>Gunneridae</taxon>
        <taxon>Pentapetalae</taxon>
        <taxon>rosids</taxon>
        <taxon>malvids</taxon>
        <taxon>Brassicales</taxon>
        <taxon>Brassicaceae</taxon>
        <taxon>Brassiceae</taxon>
        <taxon>Brassica</taxon>
    </lineage>
</organism>
<dbReference type="EMBL" id="QGKV02000299">
    <property type="protein sequence ID" value="KAF3590736.1"/>
    <property type="molecule type" value="Genomic_DNA"/>
</dbReference>
<name>A0ABQ7E2V3_BRACR</name>
<comment type="caution">
    <text evidence="2">The sequence shown here is derived from an EMBL/GenBank/DDBJ whole genome shotgun (WGS) entry which is preliminary data.</text>
</comment>
<sequence>MRHLWSSFIGVVSFEQSFKAYYLSSGDPSSINTYSSILRRHGQSHNCELLQILLCPTDLPSISRFRRFLLGLTIAAVKMAVLAWLKGGDWSMVNREWFGQDEVKNIVCSIYRFVQWAQRAIDTSHVEAASNENGIGFVKLMDVTVHFVSNGKGGLLEFIEKRIKVNGHKVIVLAEEAERELMCKSMESNRRL</sequence>
<evidence type="ECO:0000313" key="2">
    <source>
        <dbReference type="EMBL" id="KAF3590736.1"/>
    </source>
</evidence>
<protein>
    <submittedName>
        <fullName evidence="2">Uncharacterized protein</fullName>
    </submittedName>
</protein>
<dbReference type="InterPro" id="IPR050929">
    <property type="entry name" value="PFKA"/>
</dbReference>
<reference evidence="2 3" key="1">
    <citation type="journal article" date="2020" name="BMC Genomics">
        <title>Intraspecific diversification of the crop wild relative Brassica cretica Lam. using demographic model selection.</title>
        <authorList>
            <person name="Kioukis A."/>
            <person name="Michalopoulou V.A."/>
            <person name="Briers L."/>
            <person name="Pirintsos S."/>
            <person name="Studholme D.J."/>
            <person name="Pavlidis P."/>
            <person name="Sarris P.F."/>
        </authorList>
    </citation>
    <scope>NUCLEOTIDE SEQUENCE [LARGE SCALE GENOMIC DNA]</scope>
    <source>
        <strain evidence="3">cv. PFS-1207/04</strain>
    </source>
</reference>
<keyword evidence="3" id="KW-1185">Reference proteome</keyword>
<keyword evidence="1" id="KW-0021">Allosteric enzyme</keyword>
<evidence type="ECO:0000256" key="1">
    <source>
        <dbReference type="ARBA" id="ARBA00022533"/>
    </source>
</evidence>
<dbReference type="PANTHER" id="PTHR45770">
    <property type="entry name" value="ATP-DEPENDENT 6-PHOSPHOFRUCTOKINASE 1"/>
    <property type="match status" value="1"/>
</dbReference>
<dbReference type="Proteomes" id="UP000266723">
    <property type="component" value="Unassembled WGS sequence"/>
</dbReference>
<gene>
    <name evidence="2" type="ORF">DY000_02025155</name>
</gene>